<keyword evidence="1 2" id="KW-0238">DNA-binding</keyword>
<dbReference type="Proteomes" id="UP000886611">
    <property type="component" value="Unassembled WGS sequence"/>
</dbReference>
<feature type="compositionally biased region" description="Basic residues" evidence="3">
    <location>
        <begin position="80"/>
        <end position="166"/>
    </location>
</feature>
<dbReference type="InterPro" id="IPR036390">
    <property type="entry name" value="WH_DNA-bd_sf"/>
</dbReference>
<feature type="non-terminal residue" evidence="5">
    <location>
        <position position="1"/>
    </location>
</feature>
<evidence type="ECO:0000313" key="6">
    <source>
        <dbReference type="Proteomes" id="UP000886611"/>
    </source>
</evidence>
<feature type="region of interest" description="Disordered" evidence="3">
    <location>
        <begin position="49"/>
        <end position="166"/>
    </location>
</feature>
<dbReference type="Gene3D" id="1.10.10.10">
    <property type="entry name" value="Winged helix-like DNA-binding domain superfamily/Winged helix DNA-binding domain"/>
    <property type="match status" value="1"/>
</dbReference>
<feature type="domain" description="H15" evidence="4">
    <location>
        <begin position="1"/>
        <end position="67"/>
    </location>
</feature>
<name>A0A8X7WVI3_POLSE</name>
<gene>
    <name evidence="5" type="primary">H1f0_0</name>
    <name evidence="5" type="ORF">GTO96_0007882</name>
</gene>
<comment type="caution">
    <text evidence="5">The sequence shown here is derived from an EMBL/GenBank/DDBJ whole genome shotgun (WGS) entry which is preliminary data.</text>
</comment>
<reference evidence="5 6" key="1">
    <citation type="journal article" date="2021" name="Cell">
        <title>Tracing the genetic footprints of vertebrate landing in non-teleost ray-finned fishes.</title>
        <authorList>
            <person name="Bi X."/>
            <person name="Wang K."/>
            <person name="Yang L."/>
            <person name="Pan H."/>
            <person name="Jiang H."/>
            <person name="Wei Q."/>
            <person name="Fang M."/>
            <person name="Yu H."/>
            <person name="Zhu C."/>
            <person name="Cai Y."/>
            <person name="He Y."/>
            <person name="Gan X."/>
            <person name="Zeng H."/>
            <person name="Yu D."/>
            <person name="Zhu Y."/>
            <person name="Jiang H."/>
            <person name="Qiu Q."/>
            <person name="Yang H."/>
            <person name="Zhang Y.E."/>
            <person name="Wang W."/>
            <person name="Zhu M."/>
            <person name="He S."/>
            <person name="Zhang G."/>
        </authorList>
    </citation>
    <scope>NUCLEOTIDE SEQUENCE [LARGE SCALE GENOMIC DNA]</scope>
    <source>
        <strain evidence="5">Bchr_013</strain>
    </source>
</reference>
<protein>
    <submittedName>
        <fullName evidence="5">H10 protein</fullName>
    </submittedName>
</protein>
<comment type="subcellular location">
    <subcellularLocation>
        <location evidence="2">Nucleus</location>
    </subcellularLocation>
</comment>
<feature type="compositionally biased region" description="Low complexity" evidence="3">
    <location>
        <begin position="66"/>
        <end position="76"/>
    </location>
</feature>
<dbReference type="GO" id="GO:0003677">
    <property type="term" value="F:DNA binding"/>
    <property type="evidence" value="ECO:0007669"/>
    <property type="project" value="UniProtKB-KW"/>
</dbReference>
<dbReference type="AlphaFoldDB" id="A0A8X7WVI3"/>
<dbReference type="InterPro" id="IPR036388">
    <property type="entry name" value="WH-like_DNA-bd_sf"/>
</dbReference>
<evidence type="ECO:0000313" key="5">
    <source>
        <dbReference type="EMBL" id="KAG2455702.1"/>
    </source>
</evidence>
<keyword evidence="2" id="KW-0539">Nucleus</keyword>
<evidence type="ECO:0000256" key="1">
    <source>
        <dbReference type="ARBA" id="ARBA00023125"/>
    </source>
</evidence>
<feature type="non-terminal residue" evidence="5">
    <location>
        <position position="166"/>
    </location>
</feature>
<dbReference type="GO" id="GO:0006334">
    <property type="term" value="P:nucleosome assembly"/>
    <property type="evidence" value="ECO:0007669"/>
    <property type="project" value="InterPro"/>
</dbReference>
<accession>A0A8X7WVI3</accession>
<dbReference type="InterPro" id="IPR005819">
    <property type="entry name" value="H1/H5"/>
</dbReference>
<dbReference type="Pfam" id="PF00538">
    <property type="entry name" value="Linker_histone"/>
    <property type="match status" value="1"/>
</dbReference>
<dbReference type="GO" id="GO:0005634">
    <property type="term" value="C:nucleus"/>
    <property type="evidence" value="ECO:0007669"/>
    <property type="project" value="UniProtKB-SubCell"/>
</dbReference>
<dbReference type="PRINTS" id="PR00624">
    <property type="entry name" value="HISTONEH5"/>
</dbReference>
<organism evidence="5 6">
    <name type="scientific">Polypterus senegalus</name>
    <name type="common">Senegal bichir</name>
    <dbReference type="NCBI Taxonomy" id="55291"/>
    <lineage>
        <taxon>Eukaryota</taxon>
        <taxon>Metazoa</taxon>
        <taxon>Chordata</taxon>
        <taxon>Craniata</taxon>
        <taxon>Vertebrata</taxon>
        <taxon>Euteleostomi</taxon>
        <taxon>Actinopterygii</taxon>
        <taxon>Polypteriformes</taxon>
        <taxon>Polypteridae</taxon>
        <taxon>Polypterus</taxon>
    </lineage>
</organism>
<dbReference type="GO" id="GO:0000786">
    <property type="term" value="C:nucleosome"/>
    <property type="evidence" value="ECO:0007669"/>
    <property type="project" value="InterPro"/>
</dbReference>
<keyword evidence="6" id="KW-1185">Reference proteome</keyword>
<comment type="similarity">
    <text evidence="2">Belongs to the histone H1/H5 family.</text>
</comment>
<dbReference type="EMBL" id="JAATIS010009265">
    <property type="protein sequence ID" value="KAG2455702.1"/>
    <property type="molecule type" value="Genomic_DNA"/>
</dbReference>
<dbReference type="GO" id="GO:0030527">
    <property type="term" value="F:structural constituent of chromatin"/>
    <property type="evidence" value="ECO:0007669"/>
    <property type="project" value="InterPro"/>
</dbReference>
<dbReference type="SMART" id="SM00526">
    <property type="entry name" value="H15"/>
    <property type="match status" value="1"/>
</dbReference>
<evidence type="ECO:0000259" key="4">
    <source>
        <dbReference type="PROSITE" id="PS51504"/>
    </source>
</evidence>
<dbReference type="PROSITE" id="PS51504">
    <property type="entry name" value="H15"/>
    <property type="match status" value="1"/>
</dbReference>
<proteinExistence type="inferred from homology"/>
<keyword evidence="2" id="KW-0158">Chromosome</keyword>
<evidence type="ECO:0000256" key="2">
    <source>
        <dbReference type="RuleBase" id="RU003894"/>
    </source>
</evidence>
<evidence type="ECO:0000256" key="3">
    <source>
        <dbReference type="SAM" id="MobiDB-lite"/>
    </source>
</evidence>
<dbReference type="SUPFAM" id="SSF46785">
    <property type="entry name" value="Winged helix' DNA-binding domain"/>
    <property type="match status" value="1"/>
</dbReference>
<dbReference type="InterPro" id="IPR005818">
    <property type="entry name" value="Histone_H1/H5_H15"/>
</dbReference>
<sequence>MIKSAISADKNPSGSSLQSIRKYIMSHYNLKGNPDSKIKVTLRKLVSTGTLQHASRGGLSGPFKLTGSRGSTTSIGGKKGSQKRSRSKGRSSARGRNGSRKGGRRRKIATSRGKGQKRKGAGKRGTRAKRRKGRSKMKTKKPRARKQKSRMKGRRKARSKKRSRKK</sequence>